<dbReference type="InterPro" id="IPR051200">
    <property type="entry name" value="Host-pathogen_enzymatic-act"/>
</dbReference>
<protein>
    <recommendedName>
        <fullName evidence="4">Fibronectin type-III domain-containing protein</fullName>
    </recommendedName>
</protein>
<dbReference type="SUPFAM" id="SSF49265">
    <property type="entry name" value="Fibronectin type III"/>
    <property type="match status" value="1"/>
</dbReference>
<dbReference type="Gene3D" id="2.130.10.10">
    <property type="entry name" value="YVTN repeat-like/Quinoprotein amine dehydrogenase"/>
    <property type="match status" value="1"/>
</dbReference>
<dbReference type="Gene3D" id="2.60.40.10">
    <property type="entry name" value="Immunoglobulins"/>
    <property type="match status" value="1"/>
</dbReference>
<dbReference type="SMART" id="SM00060">
    <property type="entry name" value="FN3"/>
    <property type="match status" value="2"/>
</dbReference>
<dbReference type="GO" id="GO:0000272">
    <property type="term" value="P:polysaccharide catabolic process"/>
    <property type="evidence" value="ECO:0007669"/>
    <property type="project" value="UniProtKB-KW"/>
</dbReference>
<dbReference type="InterPro" id="IPR013783">
    <property type="entry name" value="Ig-like_fold"/>
</dbReference>
<organism evidence="5 6">
    <name type="scientific">Streptomyces muensis</name>
    <dbReference type="NCBI Taxonomy" id="1077944"/>
    <lineage>
        <taxon>Bacteria</taxon>
        <taxon>Bacillati</taxon>
        <taxon>Actinomycetota</taxon>
        <taxon>Actinomycetes</taxon>
        <taxon>Kitasatosporales</taxon>
        <taxon>Streptomycetaceae</taxon>
        <taxon>Streptomyces</taxon>
    </lineage>
</organism>
<name>A0A9X1Q042_STRM4</name>
<feature type="compositionally biased region" description="Pro residues" evidence="3">
    <location>
        <begin position="424"/>
        <end position="437"/>
    </location>
</feature>
<evidence type="ECO:0000256" key="1">
    <source>
        <dbReference type="ARBA" id="ARBA00023295"/>
    </source>
</evidence>
<accession>A0A9X1Q042</accession>
<keyword evidence="1" id="KW-0378">Hydrolase</keyword>
<proteinExistence type="predicted"/>
<dbReference type="InterPro" id="IPR015943">
    <property type="entry name" value="WD40/YVTN_repeat-like_dom_sf"/>
</dbReference>
<dbReference type="AlphaFoldDB" id="A0A9X1Q042"/>
<comment type="caution">
    <text evidence="5">The sequence shown here is derived from an EMBL/GenBank/DDBJ whole genome shotgun (WGS) entry which is preliminary data.</text>
</comment>
<keyword evidence="2" id="KW-0119">Carbohydrate metabolism</keyword>
<dbReference type="InterPro" id="IPR003961">
    <property type="entry name" value="FN3_dom"/>
</dbReference>
<sequence length="710" mass="71953">MRPTGNHLTGYLAVCAVGALIGTSLAVGAGASGTRPELADVGAWLTGAKGEIVHAHGLTGEVDGKAALPAGMAGHPVSVAQNGRTTLVLDEGTGQVVRIDAAQLTAAQSADHGAAGLQLVSGGAYAYVVDPARGTVQRIDPARTTAESPPVPLEGKPGAAVVDGEGTLWVPLPESGTVVPFVEGLKGTAVKVADAGHDLTLTVADGRPVVTDGTAAATKVLSATGVRGAFDLGDAFAGADPADVLVPAGTDGSAVPVLAAGTGDLVVVDVHSRHTMRVRVPTEGHALGAPQLLGERVYIPDESTGRLLVYDTAASTPTEPVPISEGPGELELFVQDGLLWVNDPDGAAAAVIDADGEVRHIRKYGTEVPSAREPGDEPVEDGVPTGAPAGQVPPRADVPGAAAPGSGTPSGGASNVPSGGTSGPPGPTQPAPEPGAPGAPQAESRSGAIRITFAEALGATPQRYVLKGAARDQTVTPDTVGPDGPFVFEVSGGSCEKQYSFTVVAEYGGGRPDKESARSALARPCIAPGAPRELAFTPAPGGHGGTVTWQPPQDTEGSVRYTINGPGGMAETRGRSHSYENLPNGRISSVAVMATNAAGSGAAVSGWIDLTPPPQKMNIVNNKPDGGSVGIRSEPHSTNGIRVGRIPAGENPEVTVHCKTKGEAIPHDSETTDVWARHTYYDPDTDKNITGYTSDHWVNSRSNPDVWECE</sequence>
<dbReference type="SUPFAM" id="SSF63825">
    <property type="entry name" value="YWTD domain"/>
    <property type="match status" value="1"/>
</dbReference>
<dbReference type="PANTHER" id="PTHR47197">
    <property type="entry name" value="PROTEIN NIRF"/>
    <property type="match status" value="1"/>
</dbReference>
<dbReference type="RefSeq" id="WP_234763205.1">
    <property type="nucleotide sequence ID" value="NZ_JAKEIP010000049.1"/>
</dbReference>
<dbReference type="PANTHER" id="PTHR47197:SF3">
    <property type="entry name" value="DIHYDRO-HEME D1 DEHYDROGENASE"/>
    <property type="match status" value="1"/>
</dbReference>
<evidence type="ECO:0000256" key="3">
    <source>
        <dbReference type="SAM" id="MobiDB-lite"/>
    </source>
</evidence>
<evidence type="ECO:0000256" key="2">
    <source>
        <dbReference type="ARBA" id="ARBA00023326"/>
    </source>
</evidence>
<feature type="region of interest" description="Disordered" evidence="3">
    <location>
        <begin position="365"/>
        <end position="444"/>
    </location>
</feature>
<feature type="domain" description="Fibronectin type-III" evidence="4">
    <location>
        <begin position="434"/>
        <end position="512"/>
    </location>
</feature>
<gene>
    <name evidence="5" type="ORF">L0P92_15050</name>
</gene>
<dbReference type="Proteomes" id="UP001139384">
    <property type="component" value="Unassembled WGS sequence"/>
</dbReference>
<feature type="compositionally biased region" description="Low complexity" evidence="3">
    <location>
        <begin position="399"/>
        <end position="419"/>
    </location>
</feature>
<keyword evidence="2" id="KW-0624">Polysaccharide degradation</keyword>
<reference evidence="5" key="1">
    <citation type="submission" date="2022-01" db="EMBL/GenBank/DDBJ databases">
        <title>Draft Genome Sequences of Seven Type Strains of the Genus Streptomyces.</title>
        <authorList>
            <person name="Aziz S."/>
            <person name="Coretto E."/>
            <person name="Chronakova A."/>
            <person name="Sproer C."/>
            <person name="Huber K."/>
            <person name="Nouioui I."/>
            <person name="Gross H."/>
        </authorList>
    </citation>
    <scope>NUCLEOTIDE SEQUENCE</scope>
    <source>
        <strain evidence="5">DSM 103493</strain>
    </source>
</reference>
<dbReference type="InterPro" id="IPR036116">
    <property type="entry name" value="FN3_sf"/>
</dbReference>
<evidence type="ECO:0000313" key="6">
    <source>
        <dbReference type="Proteomes" id="UP001139384"/>
    </source>
</evidence>
<keyword evidence="6" id="KW-1185">Reference proteome</keyword>
<evidence type="ECO:0000313" key="5">
    <source>
        <dbReference type="EMBL" id="MCF1594876.1"/>
    </source>
</evidence>
<dbReference type="GO" id="GO:0016798">
    <property type="term" value="F:hydrolase activity, acting on glycosyl bonds"/>
    <property type="evidence" value="ECO:0007669"/>
    <property type="project" value="UniProtKB-KW"/>
</dbReference>
<dbReference type="EMBL" id="JAKEIP010000049">
    <property type="protein sequence ID" value="MCF1594876.1"/>
    <property type="molecule type" value="Genomic_DNA"/>
</dbReference>
<keyword evidence="1" id="KW-0326">Glycosidase</keyword>
<feature type="domain" description="Fibronectin type-III" evidence="4">
    <location>
        <begin position="528"/>
        <end position="601"/>
    </location>
</feature>
<evidence type="ECO:0000259" key="4">
    <source>
        <dbReference type="SMART" id="SM00060"/>
    </source>
</evidence>